<evidence type="ECO:0000313" key="2">
    <source>
        <dbReference type="Proteomes" id="UP000030645"/>
    </source>
</evidence>
<keyword evidence="2" id="KW-1185">Reference proteome</keyword>
<organism evidence="1 2">
    <name type="scientific">Morus notabilis</name>
    <dbReference type="NCBI Taxonomy" id="981085"/>
    <lineage>
        <taxon>Eukaryota</taxon>
        <taxon>Viridiplantae</taxon>
        <taxon>Streptophyta</taxon>
        <taxon>Embryophyta</taxon>
        <taxon>Tracheophyta</taxon>
        <taxon>Spermatophyta</taxon>
        <taxon>Magnoliopsida</taxon>
        <taxon>eudicotyledons</taxon>
        <taxon>Gunneridae</taxon>
        <taxon>Pentapetalae</taxon>
        <taxon>rosids</taxon>
        <taxon>fabids</taxon>
        <taxon>Rosales</taxon>
        <taxon>Moraceae</taxon>
        <taxon>Moreae</taxon>
        <taxon>Morus</taxon>
    </lineage>
</organism>
<accession>W9RS47</accession>
<reference evidence="2" key="1">
    <citation type="submission" date="2013-01" db="EMBL/GenBank/DDBJ databases">
        <title>Draft Genome Sequence of a Mulberry Tree, Morus notabilis C.K. Schneid.</title>
        <authorList>
            <person name="He N."/>
            <person name="Zhao S."/>
        </authorList>
    </citation>
    <scope>NUCLEOTIDE SEQUENCE</scope>
</reference>
<sequence>MIEDFETQGPGLEAETFCILSEKLRMTDDQLHVETLSNFFFHTTLSWFFLLSPGLTCEEASSY</sequence>
<gene>
    <name evidence="1" type="ORF">L484_015536</name>
</gene>
<protein>
    <submittedName>
        <fullName evidence="1">Uncharacterized protein</fullName>
    </submittedName>
</protein>
<dbReference type="AlphaFoldDB" id="W9RS47"/>
<dbReference type="EMBL" id="KE345116">
    <property type="protein sequence ID" value="EXB93988.1"/>
    <property type="molecule type" value="Genomic_DNA"/>
</dbReference>
<evidence type="ECO:0000313" key="1">
    <source>
        <dbReference type="EMBL" id="EXB93988.1"/>
    </source>
</evidence>
<name>W9RS47_9ROSA</name>
<proteinExistence type="predicted"/>
<dbReference type="Proteomes" id="UP000030645">
    <property type="component" value="Unassembled WGS sequence"/>
</dbReference>